<feature type="transmembrane region" description="Helical" evidence="8">
    <location>
        <begin position="299"/>
        <end position="320"/>
    </location>
</feature>
<feature type="transmembrane region" description="Helical" evidence="8">
    <location>
        <begin position="233"/>
        <end position="260"/>
    </location>
</feature>
<keyword evidence="4 8" id="KW-0812">Transmembrane</keyword>
<evidence type="ECO:0000313" key="11">
    <source>
        <dbReference type="Proteomes" id="UP000567246"/>
    </source>
</evidence>
<dbReference type="SUPFAM" id="SSF82866">
    <property type="entry name" value="Multidrug efflux transporter AcrB transmembrane domain"/>
    <property type="match status" value="2"/>
</dbReference>
<feature type="compositionally biased region" description="Gly residues" evidence="7">
    <location>
        <begin position="583"/>
        <end position="597"/>
    </location>
</feature>
<feature type="compositionally biased region" description="Low complexity" evidence="7">
    <location>
        <begin position="18"/>
        <end position="30"/>
    </location>
</feature>
<feature type="transmembrane region" description="Helical" evidence="8">
    <location>
        <begin position="731"/>
        <end position="749"/>
    </location>
</feature>
<keyword evidence="3" id="KW-1003">Cell membrane</keyword>
<feature type="transmembrane region" description="Helical" evidence="8">
    <location>
        <begin position="462"/>
        <end position="480"/>
    </location>
</feature>
<feature type="transmembrane region" description="Helical" evidence="8">
    <location>
        <begin position="64"/>
        <end position="84"/>
    </location>
</feature>
<feature type="transmembrane region" description="Helical" evidence="8">
    <location>
        <begin position="267"/>
        <end position="293"/>
    </location>
</feature>
<organism evidence="10 11">
    <name type="scientific">Micrococcus endophyticus</name>
    <dbReference type="NCBI Taxonomy" id="455343"/>
    <lineage>
        <taxon>Bacteria</taxon>
        <taxon>Bacillati</taxon>
        <taxon>Actinomycetota</taxon>
        <taxon>Actinomycetes</taxon>
        <taxon>Micrococcales</taxon>
        <taxon>Micrococcaceae</taxon>
        <taxon>Micrococcus</taxon>
    </lineage>
</organism>
<dbReference type="InterPro" id="IPR000731">
    <property type="entry name" value="SSD"/>
</dbReference>
<gene>
    <name evidence="10" type="ORF">HDA33_002464</name>
</gene>
<dbReference type="Proteomes" id="UP000567246">
    <property type="component" value="Unassembled WGS sequence"/>
</dbReference>
<evidence type="ECO:0000256" key="7">
    <source>
        <dbReference type="SAM" id="MobiDB-lite"/>
    </source>
</evidence>
<feature type="transmembrane region" description="Helical" evidence="8">
    <location>
        <begin position="375"/>
        <end position="395"/>
    </location>
</feature>
<dbReference type="InterPro" id="IPR004869">
    <property type="entry name" value="MMPL_dom"/>
</dbReference>
<keyword evidence="6 8" id="KW-0472">Membrane</keyword>
<feature type="region of interest" description="Disordered" evidence="7">
    <location>
        <begin position="538"/>
        <end position="611"/>
    </location>
</feature>
<sequence length="841" mass="85415">MRTPPDLSALRSPDARRAAGSADPDSAAGRPEGLGASAAGRDGERTDGGTGDRTGERTARRPSAWLRFGLAAALFVVWLAVMGLGGPTFGKIGDVSSNDQSTFLPASAESTRAGEEAAAFRGGEAVPAVIVAEADLSDPAQAFPALGGLAETLRGVEGVTDVAGPIPAEDGEAVQFLAFVDSSDGAEREVADVVEDLKGILADPAAADADLADTVAADADWHLGGPAGLATELVGAFAGIDGLLLLVALVVVFVILVIVYRSVLLPILVLLTAVGALCAAILAVYGMAVAGWIQLNGQAQGILSILVIGAATDYCLLLVARHREELLVREEVTASLLAAVRGSFGAITASASTVALALLILLVSDLNSNSSLGPIAATGILFAWLAALTLLPALLQLAGRAAFWPTVPSPENARRRAARRAERGRAFVQPEDAAGRPIAGLEEDHGVWTKVGAAVARRPRPVWLATLAVLLVMSAGLLQLQASGVAQEDVLLGESDSRQAQALLSEHFDAGSGAPAQIVAPAEDADAVLAAVEADPGVAEASVTTDEAPAPAGPPPGVLEGGAEGAPGAPQGADAPAGPPPGVTGGGEGAPAEGGAGRPESAPQPDPEPKVVDGTVLISATLADPGESLAAQATVERLRAELADVGSGGEVLVGGPAAQALDTNTTSQRDLVVVIPLILAMLLVILSVLLRSILAPVLLVAATVISFGAAMGVSALVFRHVFGFENADPTVPLYGFVFLVALGIDYTIFLMTRAREETPRHGTRAGVLRALTVTGGVITSAGVVLAATFAALAVIPLMFMLQLAFIVAFGVLLDTLVVRTLLIPALVRDIGPKVWWPAREE</sequence>
<reference evidence="10 11" key="1">
    <citation type="submission" date="2020-08" db="EMBL/GenBank/DDBJ databases">
        <title>Sequencing the genomes of 1000 actinobacteria strains.</title>
        <authorList>
            <person name="Klenk H.-P."/>
        </authorList>
    </citation>
    <scope>NUCLEOTIDE SEQUENCE [LARGE SCALE GENOMIC DNA]</scope>
    <source>
        <strain evidence="10 11">DSM 17945</strain>
    </source>
</reference>
<feature type="region of interest" description="Disordered" evidence="7">
    <location>
        <begin position="1"/>
        <end position="59"/>
    </location>
</feature>
<feature type="compositionally biased region" description="Low complexity" evidence="7">
    <location>
        <begin position="566"/>
        <end position="576"/>
    </location>
</feature>
<evidence type="ECO:0000256" key="6">
    <source>
        <dbReference type="ARBA" id="ARBA00023136"/>
    </source>
</evidence>
<comment type="subcellular location">
    <subcellularLocation>
        <location evidence="1">Cell membrane</location>
        <topology evidence="1">Multi-pass membrane protein</topology>
    </subcellularLocation>
</comment>
<evidence type="ECO:0000313" key="10">
    <source>
        <dbReference type="EMBL" id="MBB5849900.1"/>
    </source>
</evidence>
<evidence type="ECO:0000259" key="9">
    <source>
        <dbReference type="PROSITE" id="PS50156"/>
    </source>
</evidence>
<dbReference type="GO" id="GO:0005886">
    <property type="term" value="C:plasma membrane"/>
    <property type="evidence" value="ECO:0007669"/>
    <property type="project" value="UniProtKB-SubCell"/>
</dbReference>
<evidence type="ECO:0000256" key="4">
    <source>
        <dbReference type="ARBA" id="ARBA00022692"/>
    </source>
</evidence>
<dbReference type="InterPro" id="IPR050545">
    <property type="entry name" value="Mycobact_MmpL"/>
</dbReference>
<feature type="domain" description="SSD" evidence="9">
    <location>
        <begin position="670"/>
        <end position="828"/>
    </location>
</feature>
<dbReference type="AlphaFoldDB" id="A0A7W9N1B5"/>
<feature type="transmembrane region" description="Helical" evidence="8">
    <location>
        <begin position="770"/>
        <end position="795"/>
    </location>
</feature>
<evidence type="ECO:0000256" key="3">
    <source>
        <dbReference type="ARBA" id="ARBA00022475"/>
    </source>
</evidence>
<dbReference type="Pfam" id="PF03176">
    <property type="entry name" value="MMPL"/>
    <property type="match status" value="2"/>
</dbReference>
<keyword evidence="5 8" id="KW-1133">Transmembrane helix</keyword>
<dbReference type="EMBL" id="JACHMW010000001">
    <property type="protein sequence ID" value="MBB5849900.1"/>
    <property type="molecule type" value="Genomic_DNA"/>
</dbReference>
<dbReference type="PANTHER" id="PTHR33406:SF6">
    <property type="entry name" value="MEMBRANE PROTEIN YDGH-RELATED"/>
    <property type="match status" value="1"/>
</dbReference>
<accession>A0A7W9N1B5</accession>
<feature type="transmembrane region" description="Helical" evidence="8">
    <location>
        <begin position="332"/>
        <end position="363"/>
    </location>
</feature>
<feature type="transmembrane region" description="Helical" evidence="8">
    <location>
        <begin position="697"/>
        <end position="719"/>
    </location>
</feature>
<evidence type="ECO:0000256" key="1">
    <source>
        <dbReference type="ARBA" id="ARBA00004651"/>
    </source>
</evidence>
<dbReference type="RefSeq" id="WP_184173647.1">
    <property type="nucleotide sequence ID" value="NZ_BAABAG010000003.1"/>
</dbReference>
<comment type="similarity">
    <text evidence="2">Belongs to the resistance-nodulation-cell division (RND) (TC 2.A.6) family. MmpL subfamily.</text>
</comment>
<name>A0A7W9N1B5_9MICC</name>
<evidence type="ECO:0000256" key="5">
    <source>
        <dbReference type="ARBA" id="ARBA00022989"/>
    </source>
</evidence>
<keyword evidence="11" id="KW-1185">Reference proteome</keyword>
<feature type="transmembrane region" description="Helical" evidence="8">
    <location>
        <begin position="801"/>
        <end position="822"/>
    </location>
</feature>
<dbReference type="PROSITE" id="PS50156">
    <property type="entry name" value="SSD"/>
    <property type="match status" value="1"/>
</dbReference>
<evidence type="ECO:0000256" key="2">
    <source>
        <dbReference type="ARBA" id="ARBA00010157"/>
    </source>
</evidence>
<protein>
    <submittedName>
        <fullName evidence="10">RND superfamily putative drug exporter</fullName>
    </submittedName>
</protein>
<evidence type="ECO:0000256" key="8">
    <source>
        <dbReference type="SAM" id="Phobius"/>
    </source>
</evidence>
<dbReference type="Gene3D" id="1.20.1640.10">
    <property type="entry name" value="Multidrug efflux transporter AcrB transmembrane domain"/>
    <property type="match status" value="2"/>
</dbReference>
<proteinExistence type="inferred from homology"/>
<comment type="caution">
    <text evidence="10">The sequence shown here is derived from an EMBL/GenBank/DDBJ whole genome shotgun (WGS) entry which is preliminary data.</text>
</comment>
<feature type="transmembrane region" description="Helical" evidence="8">
    <location>
        <begin position="671"/>
        <end position="690"/>
    </location>
</feature>
<dbReference type="PANTHER" id="PTHR33406">
    <property type="entry name" value="MEMBRANE PROTEIN MJ1562-RELATED"/>
    <property type="match status" value="1"/>
</dbReference>